<feature type="coiled-coil region" evidence="1">
    <location>
        <begin position="93"/>
        <end position="145"/>
    </location>
</feature>
<keyword evidence="1" id="KW-0175">Coiled coil</keyword>
<evidence type="ECO:0000313" key="3">
    <source>
        <dbReference type="Proteomes" id="UP001338125"/>
    </source>
</evidence>
<sequence length="205" mass="23169">MAEINLPFRNVPPTWGQPMYTPATTIPDPIMATVAGPGTQMPVMTKSFNGMFGKREGEATQPVAAAPVDKPENKELSAVYRKLEGYEDRILYLEEAELDLQDDVADQKRLLREMRKTMDAQKMVLDKAQETLREQAKLLKEQDEVLKNTMHWITMAQVHGKVPVPSNLMYRKPQKDAQGAARAPSNKSHCDFCGGFHDWAYDCGW</sequence>
<name>A0ABR0SJ82_9HYPO</name>
<reference evidence="2 3" key="1">
    <citation type="submission" date="2024-01" db="EMBL/GenBank/DDBJ databases">
        <title>Complete genome of Cladobotryum mycophilum ATHUM6906.</title>
        <authorList>
            <person name="Christinaki A.C."/>
            <person name="Myridakis A.I."/>
            <person name="Kouvelis V.N."/>
        </authorList>
    </citation>
    <scope>NUCLEOTIDE SEQUENCE [LARGE SCALE GENOMIC DNA]</scope>
    <source>
        <strain evidence="2 3">ATHUM6906</strain>
    </source>
</reference>
<evidence type="ECO:0000256" key="1">
    <source>
        <dbReference type="SAM" id="Coils"/>
    </source>
</evidence>
<accession>A0ABR0SJ82</accession>
<comment type="caution">
    <text evidence="2">The sequence shown here is derived from an EMBL/GenBank/DDBJ whole genome shotgun (WGS) entry which is preliminary data.</text>
</comment>
<dbReference type="Proteomes" id="UP001338125">
    <property type="component" value="Unassembled WGS sequence"/>
</dbReference>
<evidence type="ECO:0000313" key="2">
    <source>
        <dbReference type="EMBL" id="KAK5992219.1"/>
    </source>
</evidence>
<protein>
    <submittedName>
        <fullName evidence="2">Uncharacterized protein</fullName>
    </submittedName>
</protein>
<dbReference type="Gene3D" id="1.10.287.1490">
    <property type="match status" value="1"/>
</dbReference>
<dbReference type="EMBL" id="JAVFKD010000012">
    <property type="protein sequence ID" value="KAK5992219.1"/>
    <property type="molecule type" value="Genomic_DNA"/>
</dbReference>
<organism evidence="2 3">
    <name type="scientific">Cladobotryum mycophilum</name>
    <dbReference type="NCBI Taxonomy" id="491253"/>
    <lineage>
        <taxon>Eukaryota</taxon>
        <taxon>Fungi</taxon>
        <taxon>Dikarya</taxon>
        <taxon>Ascomycota</taxon>
        <taxon>Pezizomycotina</taxon>
        <taxon>Sordariomycetes</taxon>
        <taxon>Hypocreomycetidae</taxon>
        <taxon>Hypocreales</taxon>
        <taxon>Hypocreaceae</taxon>
        <taxon>Cladobotryum</taxon>
    </lineage>
</organism>
<gene>
    <name evidence="2" type="ORF">PT974_05620</name>
</gene>
<keyword evidence="3" id="KW-1185">Reference proteome</keyword>
<proteinExistence type="predicted"/>